<evidence type="ECO:0000313" key="3">
    <source>
        <dbReference type="Proteomes" id="UP000180088"/>
    </source>
</evidence>
<proteinExistence type="predicted"/>
<evidence type="ECO:0000313" key="2">
    <source>
        <dbReference type="EMBL" id="OHX12806.1"/>
    </source>
</evidence>
<organism evidence="2 3">
    <name type="scientific">Chromobacterium sphagni</name>
    <dbReference type="NCBI Taxonomy" id="1903179"/>
    <lineage>
        <taxon>Bacteria</taxon>
        <taxon>Pseudomonadati</taxon>
        <taxon>Pseudomonadota</taxon>
        <taxon>Betaproteobacteria</taxon>
        <taxon>Neisseriales</taxon>
        <taxon>Chromobacteriaceae</taxon>
        <taxon>Chromobacterium</taxon>
    </lineage>
</organism>
<dbReference type="EMBL" id="MKCS01000001">
    <property type="protein sequence ID" value="OHX12806.1"/>
    <property type="molecule type" value="Genomic_DNA"/>
</dbReference>
<feature type="compositionally biased region" description="Low complexity" evidence="1">
    <location>
        <begin position="124"/>
        <end position="138"/>
    </location>
</feature>
<comment type="caution">
    <text evidence="2">The sequence shown here is derived from an EMBL/GenBank/DDBJ whole genome shotgun (WGS) entry which is preliminary data.</text>
</comment>
<sequence>MLETEVKMAASSLAQARLQDQVAGLAQAWDAVLPEAPARQCPSERLSASGPRRFAAIFFTLRDGRTLAMAMVFPARPVPAVRPDSISTAPAAVLPPPARQFGLPIIRAAPTPFRSEAHRRRLAAARQAHSAAPARRPANGSRQAPRDRMAEPSSGHSVMFD</sequence>
<gene>
    <name evidence="2" type="ORF">BI347_04300</name>
</gene>
<name>A0A1S1X0T3_9NEIS</name>
<dbReference type="RefSeq" id="WP_071115378.1">
    <property type="nucleotide sequence ID" value="NZ_MKCS01000001.1"/>
</dbReference>
<dbReference type="AlphaFoldDB" id="A0A1S1X0T3"/>
<evidence type="ECO:0000256" key="1">
    <source>
        <dbReference type="SAM" id="MobiDB-lite"/>
    </source>
</evidence>
<dbReference type="Proteomes" id="UP000180088">
    <property type="component" value="Unassembled WGS sequence"/>
</dbReference>
<reference evidence="2 3" key="1">
    <citation type="submission" date="2016-09" db="EMBL/GenBank/DDBJ databases">
        <title>Chromobacterium muskegensis sp. nov., an insecticidal bacterium isolated from Sphagnum bogs.</title>
        <authorList>
            <person name="Sparks M.E."/>
            <person name="Blackburn M.B."/>
            <person name="Gundersen-Rindal D.E."/>
            <person name="Mitchell A."/>
            <person name="Farrar R."/>
            <person name="Kuhar D."/>
        </authorList>
    </citation>
    <scope>NUCLEOTIDE SEQUENCE [LARGE SCALE GENOMIC DNA]</scope>
    <source>
        <strain evidence="2 3">37-2</strain>
    </source>
</reference>
<feature type="region of interest" description="Disordered" evidence="1">
    <location>
        <begin position="119"/>
        <end position="161"/>
    </location>
</feature>
<protein>
    <submittedName>
        <fullName evidence="2">Uncharacterized protein</fullName>
    </submittedName>
</protein>
<accession>A0A1S1X0T3</accession>
<dbReference type="STRING" id="1903179.BI347_04300"/>